<dbReference type="AlphaFoldDB" id="A0A7S7RHD2"/>
<evidence type="ECO:0000313" key="2">
    <source>
        <dbReference type="EMBL" id="QOY42716.1"/>
    </source>
</evidence>
<sequence>MNGLMDISFKNWSFLAILNILLFITKFQSGATSATDELFNEINNIYSPCEFENSPFTGCVSLNPIRTGKKSGKEIRIHASLLYLANYRTKKVVLKKPVKFHTLKTFQSLDENNDEIKSEYNYGYDQNEIDDEIMKEDKLIGLNDIINDEEGRIMEYLHDQVKFSSMPKLISSNWENTGWIVMEYYDGISLQEFYQAIYKDIDDIKVQNNHKFQDRMILKKGIIYKELHEFIKDKVNNNKDIDNHIENGEIPYEHKKSNDSLDYLELNGDYKRNNWFFKLLISQYNAISQVYLELLKKGVIHCNPSPSSIMIKKGKLGIHPSEIIFLDYSQSIKWNIETSQIFYSDIKQSCIPDLRPILSFLLADFGVYIPLSSIDVSFFGTISLAPINIITKMDDSTATGQCIDYNILLKEYYNTNFSCKDLLADYTLKYYHSIDCNTPLPNNSALPYNFRLFHFCQKTCQVCNKECEGLVSLMNTELYEESLKDGNNNILKDSFVERLFRACRPNTDLLSYENLSNYLFINDDWGQINNDGHTNIDHNDHLKNEKNDKSILGCKWCIVHQNILKNVLIYFELPQIILYPNIDLFIGNINILIDSHQIIQNNLRNYLINMNFHTFNDILSGNISGKEYLGPKKTFLSRFKDFLLRRTINSYLFIGDEIGQVQRNNNNNNNNNNNIQFSNSNIGFFEFSFKDEFKEEIPSGLLYYKILENEYLFINIKIIKQAFVRYMFKGFSSRYRERIFEMFKTYSLRLLPNSLRAFPIFETSLQEK</sequence>
<gene>
    <name evidence="2" type="ORF">CPATCC_001388</name>
</gene>
<feature type="chain" id="PRO_5030859103" description="Protein kinase domain-containing protein" evidence="1">
    <location>
        <begin position="31"/>
        <end position="768"/>
    </location>
</feature>
<evidence type="ECO:0000313" key="3">
    <source>
        <dbReference type="Proteomes" id="UP000593906"/>
    </source>
</evidence>
<dbReference type="Proteomes" id="UP000593906">
    <property type="component" value="Chromosome 3"/>
</dbReference>
<name>A0A7S7RHD2_CRYPV</name>
<dbReference type="InterPro" id="IPR011009">
    <property type="entry name" value="Kinase-like_dom_sf"/>
</dbReference>
<accession>A0A7S7RHD2</accession>
<keyword evidence="1" id="KW-0732">Signal</keyword>
<dbReference type="EMBL" id="CP044420">
    <property type="protein sequence ID" value="QOY42716.1"/>
    <property type="molecule type" value="Genomic_DNA"/>
</dbReference>
<evidence type="ECO:0000256" key="1">
    <source>
        <dbReference type="SAM" id="SignalP"/>
    </source>
</evidence>
<evidence type="ECO:0008006" key="4">
    <source>
        <dbReference type="Google" id="ProtNLM"/>
    </source>
</evidence>
<dbReference type="VEuPathDB" id="CryptoDB:CPATCC_0034650"/>
<dbReference type="OMA" id="NIRETCI"/>
<dbReference type="SUPFAM" id="SSF56112">
    <property type="entry name" value="Protein kinase-like (PK-like)"/>
    <property type="match status" value="1"/>
</dbReference>
<reference evidence="2 3" key="1">
    <citation type="submission" date="2019-09" db="EMBL/GenBank/DDBJ databases">
        <title>Consistent, comparative and evidence-based genome assembly and annotation for Cryptosporidium parvum, C. hominis and C. tyzzeri.</title>
        <authorList>
            <person name="Baptista R.P."/>
            <person name="Li Y."/>
            <person name="Sateriale A."/>
            <person name="Ansell B."/>
            <person name="Jex A."/>
            <person name="Sanders M."/>
            <person name="Brooks K."/>
            <person name="Tracey A."/>
            <person name="Berriman M."/>
            <person name="Striepen B."/>
            <person name="Cotton J.A."/>
            <person name="Kissinger J.C."/>
        </authorList>
    </citation>
    <scope>NUCLEOTIDE SEQUENCE [LARGE SCALE GENOMIC DNA]</scope>
    <source>
        <strain evidence="2 3">IOWA-ATCC</strain>
    </source>
</reference>
<organism evidence="2 3">
    <name type="scientific">Cryptosporidium parvum</name>
    <dbReference type="NCBI Taxonomy" id="5807"/>
    <lineage>
        <taxon>Eukaryota</taxon>
        <taxon>Sar</taxon>
        <taxon>Alveolata</taxon>
        <taxon>Apicomplexa</taxon>
        <taxon>Conoidasida</taxon>
        <taxon>Coccidia</taxon>
        <taxon>Eucoccidiorida</taxon>
        <taxon>Eimeriorina</taxon>
        <taxon>Cryptosporidiidae</taxon>
        <taxon>Cryptosporidium</taxon>
    </lineage>
</organism>
<feature type="signal peptide" evidence="1">
    <location>
        <begin position="1"/>
        <end position="30"/>
    </location>
</feature>
<protein>
    <recommendedName>
        <fullName evidence="4">Protein kinase domain-containing protein</fullName>
    </recommendedName>
</protein>
<proteinExistence type="predicted"/>